<keyword evidence="9" id="KW-0406">Ion transport</keyword>
<dbReference type="InterPro" id="IPR037066">
    <property type="entry name" value="Plug_dom_sf"/>
</dbReference>
<evidence type="ECO:0000256" key="9">
    <source>
        <dbReference type="ARBA" id="ARBA00023065"/>
    </source>
</evidence>
<feature type="signal peptide" evidence="16">
    <location>
        <begin position="1"/>
        <end position="25"/>
    </location>
</feature>
<keyword evidence="3 14" id="KW-0813">Transport</keyword>
<name>A0A7W5B9F0_9BURK</name>
<evidence type="ECO:0000256" key="4">
    <source>
        <dbReference type="ARBA" id="ARBA00022452"/>
    </source>
</evidence>
<comment type="similarity">
    <text evidence="2 14 15">Belongs to the TonB-dependent receptor family.</text>
</comment>
<dbReference type="PROSITE" id="PS52016">
    <property type="entry name" value="TONB_DEPENDENT_REC_3"/>
    <property type="match status" value="1"/>
</dbReference>
<dbReference type="InterPro" id="IPR012910">
    <property type="entry name" value="Plug_dom"/>
</dbReference>
<dbReference type="NCBIfam" id="NF007349">
    <property type="entry name" value="PRK09840.1"/>
    <property type="match status" value="1"/>
</dbReference>
<evidence type="ECO:0000256" key="2">
    <source>
        <dbReference type="ARBA" id="ARBA00009810"/>
    </source>
</evidence>
<keyword evidence="10 15" id="KW-0798">TonB box</keyword>
<feature type="domain" description="TonB-dependent receptor plug" evidence="18">
    <location>
        <begin position="71"/>
        <end position="170"/>
    </location>
</feature>
<evidence type="ECO:0000256" key="6">
    <source>
        <dbReference type="ARBA" id="ARBA00022692"/>
    </source>
</evidence>
<evidence type="ECO:0000256" key="15">
    <source>
        <dbReference type="RuleBase" id="RU003357"/>
    </source>
</evidence>
<dbReference type="Pfam" id="PF00593">
    <property type="entry name" value="TonB_dep_Rec_b-barrel"/>
    <property type="match status" value="1"/>
</dbReference>
<evidence type="ECO:0000256" key="13">
    <source>
        <dbReference type="ARBA" id="ARBA00023237"/>
    </source>
</evidence>
<keyword evidence="20" id="KW-1185">Reference proteome</keyword>
<dbReference type="GO" id="GO:0038023">
    <property type="term" value="F:signaling receptor activity"/>
    <property type="evidence" value="ECO:0007669"/>
    <property type="project" value="InterPro"/>
</dbReference>
<evidence type="ECO:0000313" key="20">
    <source>
        <dbReference type="Proteomes" id="UP000541535"/>
    </source>
</evidence>
<gene>
    <name evidence="19" type="ORF">FHS03_002042</name>
</gene>
<dbReference type="GO" id="GO:0015891">
    <property type="term" value="P:siderophore transport"/>
    <property type="evidence" value="ECO:0007669"/>
    <property type="project" value="InterPro"/>
</dbReference>
<keyword evidence="6 14" id="KW-0812">Transmembrane</keyword>
<evidence type="ECO:0000313" key="19">
    <source>
        <dbReference type="EMBL" id="MBB3118997.1"/>
    </source>
</evidence>
<evidence type="ECO:0000256" key="16">
    <source>
        <dbReference type="SAM" id="SignalP"/>
    </source>
</evidence>
<keyword evidence="4 14" id="KW-1134">Transmembrane beta strand</keyword>
<dbReference type="EMBL" id="JACHXD010000004">
    <property type="protein sequence ID" value="MBB3118997.1"/>
    <property type="molecule type" value="Genomic_DNA"/>
</dbReference>
<keyword evidence="12 19" id="KW-0675">Receptor</keyword>
<keyword evidence="11 14" id="KW-0472">Membrane</keyword>
<organism evidence="19 20">
    <name type="scientific">Pseudoduganella violacea</name>
    <dbReference type="NCBI Taxonomy" id="1715466"/>
    <lineage>
        <taxon>Bacteria</taxon>
        <taxon>Pseudomonadati</taxon>
        <taxon>Pseudomonadota</taxon>
        <taxon>Betaproteobacteria</taxon>
        <taxon>Burkholderiales</taxon>
        <taxon>Oxalobacteraceae</taxon>
        <taxon>Telluria group</taxon>
        <taxon>Pseudoduganella</taxon>
    </lineage>
</organism>
<dbReference type="SUPFAM" id="SSF56935">
    <property type="entry name" value="Porins"/>
    <property type="match status" value="1"/>
</dbReference>
<dbReference type="Pfam" id="PF07715">
    <property type="entry name" value="Plug"/>
    <property type="match status" value="1"/>
</dbReference>
<reference evidence="19 20" key="1">
    <citation type="submission" date="2020-08" db="EMBL/GenBank/DDBJ databases">
        <title>Genomic Encyclopedia of Type Strains, Phase III (KMG-III): the genomes of soil and plant-associated and newly described type strains.</title>
        <authorList>
            <person name="Whitman W."/>
        </authorList>
    </citation>
    <scope>NUCLEOTIDE SEQUENCE [LARGE SCALE GENOMIC DNA]</scope>
    <source>
        <strain evidence="19 20">CECT 8897</strain>
    </source>
</reference>
<dbReference type="GO" id="GO:0015344">
    <property type="term" value="F:siderophore uptake transmembrane transporter activity"/>
    <property type="evidence" value="ECO:0007669"/>
    <property type="project" value="TreeGrafter"/>
</dbReference>
<dbReference type="InterPro" id="IPR036942">
    <property type="entry name" value="Beta-barrel_TonB_sf"/>
</dbReference>
<evidence type="ECO:0000256" key="5">
    <source>
        <dbReference type="ARBA" id="ARBA00022496"/>
    </source>
</evidence>
<keyword evidence="7 16" id="KW-0732">Signal</keyword>
<evidence type="ECO:0000256" key="3">
    <source>
        <dbReference type="ARBA" id="ARBA00022448"/>
    </source>
</evidence>
<keyword evidence="8" id="KW-0408">Iron</keyword>
<evidence type="ECO:0000256" key="10">
    <source>
        <dbReference type="ARBA" id="ARBA00023077"/>
    </source>
</evidence>
<evidence type="ECO:0000256" key="11">
    <source>
        <dbReference type="ARBA" id="ARBA00023136"/>
    </source>
</evidence>
<comment type="caution">
    <text evidence="19">The sequence shown here is derived from an EMBL/GenBank/DDBJ whole genome shotgun (WGS) entry which is preliminary data.</text>
</comment>
<evidence type="ECO:0000256" key="12">
    <source>
        <dbReference type="ARBA" id="ARBA00023170"/>
    </source>
</evidence>
<dbReference type="Gene3D" id="2.40.170.20">
    <property type="entry name" value="TonB-dependent receptor, beta-barrel domain"/>
    <property type="match status" value="1"/>
</dbReference>
<comment type="subcellular location">
    <subcellularLocation>
        <location evidence="1 14">Cell outer membrane</location>
        <topology evidence="1 14">Multi-pass membrane protein</topology>
    </subcellularLocation>
</comment>
<evidence type="ECO:0000259" key="18">
    <source>
        <dbReference type="Pfam" id="PF07715"/>
    </source>
</evidence>
<dbReference type="NCBIfam" id="TIGR01783">
    <property type="entry name" value="TonB-siderophor"/>
    <property type="match status" value="1"/>
</dbReference>
<dbReference type="Gene3D" id="2.170.130.10">
    <property type="entry name" value="TonB-dependent receptor, plug domain"/>
    <property type="match status" value="1"/>
</dbReference>
<dbReference type="PANTHER" id="PTHR32552">
    <property type="entry name" value="FERRICHROME IRON RECEPTOR-RELATED"/>
    <property type="match status" value="1"/>
</dbReference>
<dbReference type="InterPro" id="IPR000531">
    <property type="entry name" value="Beta-barrel_TonB"/>
</dbReference>
<proteinExistence type="inferred from homology"/>
<dbReference type="GO" id="GO:0009279">
    <property type="term" value="C:cell outer membrane"/>
    <property type="evidence" value="ECO:0007669"/>
    <property type="project" value="UniProtKB-SubCell"/>
</dbReference>
<dbReference type="InterPro" id="IPR039426">
    <property type="entry name" value="TonB-dep_rcpt-like"/>
</dbReference>
<evidence type="ECO:0000256" key="1">
    <source>
        <dbReference type="ARBA" id="ARBA00004571"/>
    </source>
</evidence>
<dbReference type="RefSeq" id="WP_183440850.1">
    <property type="nucleotide sequence ID" value="NZ_JACHXD010000004.1"/>
</dbReference>
<keyword evidence="5" id="KW-0410">Iron transport</keyword>
<sequence>MSHIRSRKHTLAAQPLLSQSLFALAAVGLPLAAQAQSPEKTLSEVKVEAKANAEAPYKVEKVSSPKLTQPLLDTTQTITVIKKDVIQEQGASSIVEALRNTPGITLQLGENGNTSAGDTFQMRGFAAQSSIFVDGIRDLGAVTRDAFNVEQVEVAKGPAGADIGRGAASGYVNLVTKLPSREDATSATLGYDSGETKRGTIDLNRRFGDSGAFRINAMVQDGGVMGRKVIQKKSHALAPSIAWGLGGGTRLYLYSQHVRQDNTPDGGTPAVGVPSYYQTDERLRTAPRVDRNNFYGYASDFAKVDADMVTAKIEHELGGKTTLTNTTRYGKTKMDRILTGVHSVTTSKTVKVDGKDVVVPLAQADWSVMRIRQSVLQENEIMGNTTNIVSEFNTGAIGHTLSTGFELLSEEQFAPVRGGLGTAGNANLYQPNRDDALPGYAPALTGAFTKGRTRTAAVYAFDTIKLNAQWQLNGGLRVERYNTETTGATVQAASVPQTIPVGTLVGSRLEKSGKLVSWKAGALYKPAENGSIYLSFANSQTPPGSANFSLAASAGSVANPNMAPQKTSNAELGTKWDVLEKKLALTAAVYRSENKNELTLEDAVSHTWSQLGKRRVEGVELGAVGQITPNWNITAGIATMNSKIIEGTTGGNAAGVATRWTPDLTATLWSTYKLGEQFTFGGGMRYSSEQKRNVDPKTPVIAGTQGIPSYFVADAMFSYKVNKNVSLQFNVYNLFDKFYLESLNSGGSRVVLGARRSGQVSANFTF</sequence>
<dbReference type="CDD" id="cd01347">
    <property type="entry name" value="ligand_gated_channel"/>
    <property type="match status" value="1"/>
</dbReference>
<evidence type="ECO:0000259" key="17">
    <source>
        <dbReference type="Pfam" id="PF00593"/>
    </source>
</evidence>
<keyword evidence="13 14" id="KW-0998">Cell outer membrane</keyword>
<dbReference type="AlphaFoldDB" id="A0A7W5B9F0"/>
<feature type="chain" id="PRO_5031495211" evidence="16">
    <location>
        <begin position="26"/>
        <end position="766"/>
    </location>
</feature>
<evidence type="ECO:0000256" key="7">
    <source>
        <dbReference type="ARBA" id="ARBA00022729"/>
    </source>
</evidence>
<accession>A0A7W5B9F0</accession>
<evidence type="ECO:0000256" key="8">
    <source>
        <dbReference type="ARBA" id="ARBA00023004"/>
    </source>
</evidence>
<dbReference type="InterPro" id="IPR010105">
    <property type="entry name" value="TonB_sidphr_rcpt"/>
</dbReference>
<protein>
    <submittedName>
        <fullName evidence="19">Catecholate siderophore receptor</fullName>
    </submittedName>
</protein>
<dbReference type="PANTHER" id="PTHR32552:SF89">
    <property type="entry name" value="CATECHOLATE SIDEROPHORE RECEPTOR FIU"/>
    <property type="match status" value="1"/>
</dbReference>
<feature type="domain" description="TonB-dependent receptor-like beta-barrel" evidence="17">
    <location>
        <begin position="246"/>
        <end position="734"/>
    </location>
</feature>
<dbReference type="FunFam" id="2.170.130.10:FF:000001">
    <property type="entry name" value="Catecholate siderophore TonB-dependent receptor"/>
    <property type="match status" value="1"/>
</dbReference>
<dbReference type="Proteomes" id="UP000541535">
    <property type="component" value="Unassembled WGS sequence"/>
</dbReference>
<evidence type="ECO:0000256" key="14">
    <source>
        <dbReference type="PROSITE-ProRule" id="PRU01360"/>
    </source>
</evidence>